<dbReference type="AlphaFoldDB" id="W1NNY0"/>
<reference evidence="3" key="1">
    <citation type="journal article" date="2013" name="Science">
        <title>The Amborella genome and the evolution of flowering plants.</title>
        <authorList>
            <consortium name="Amborella Genome Project"/>
        </authorList>
    </citation>
    <scope>NUCLEOTIDE SEQUENCE [LARGE SCALE GENOMIC DNA]</scope>
</reference>
<feature type="region of interest" description="Disordered" evidence="1">
    <location>
        <begin position="92"/>
        <end position="117"/>
    </location>
</feature>
<accession>W1NNY0</accession>
<dbReference type="Gene3D" id="3.10.10.10">
    <property type="entry name" value="HIV Type 1 Reverse Transcriptase, subunit A, domain 1"/>
    <property type="match status" value="1"/>
</dbReference>
<dbReference type="SUPFAM" id="SSF56672">
    <property type="entry name" value="DNA/RNA polymerases"/>
    <property type="match status" value="1"/>
</dbReference>
<dbReference type="InterPro" id="IPR043502">
    <property type="entry name" value="DNA/RNA_pol_sf"/>
</dbReference>
<evidence type="ECO:0000256" key="1">
    <source>
        <dbReference type="SAM" id="MobiDB-lite"/>
    </source>
</evidence>
<keyword evidence="3" id="KW-1185">Reference proteome</keyword>
<dbReference type="InterPro" id="IPR021109">
    <property type="entry name" value="Peptidase_aspartic_dom_sf"/>
</dbReference>
<dbReference type="Gene3D" id="2.40.70.10">
    <property type="entry name" value="Acid Proteases"/>
    <property type="match status" value="1"/>
</dbReference>
<proteinExistence type="predicted"/>
<evidence type="ECO:0000313" key="2">
    <source>
        <dbReference type="EMBL" id="ERM97771.1"/>
    </source>
</evidence>
<gene>
    <name evidence="2" type="ORF">AMTR_s00116p00086720</name>
</gene>
<evidence type="ECO:0000313" key="3">
    <source>
        <dbReference type="Proteomes" id="UP000017836"/>
    </source>
</evidence>
<name>W1NNY0_AMBTC</name>
<feature type="region of interest" description="Disordered" evidence="1">
    <location>
        <begin position="285"/>
        <end position="312"/>
    </location>
</feature>
<sequence length="367" mass="39549">MGVIEALMIDGGGSSGSMGQCLMIDGSRPPIVGWEDLKHQLKELFLSGNAAWTPWVQAELTRQGIKGLPAAVIAAESIVDFKLNALLEVSRQTKGKANETRGNDSPKHQGGRQKQSLSTVQIMEEDEAEVVRVTPLQLHAIKKVAQESLASGGLMYIRVTLNGKEVKAMVDMGATHNFVDDFEVILGLEFLAEAKAAVVSHLGVVTIYDDTCPCMALVEHKGKGKGTVCSASQCRAPVGPGYLFGHPCAQPGQRMTSMCPAPHHRESFGGVCLCYALRTPKVLTSSQGCGPQDGARGRSLNPSPYPLSHGPNGLAEVSKQLNELLDAGMIQPSKTPYGTPILFQKKQEWLAENVRGLLRLEHSYKQR</sequence>
<dbReference type="EMBL" id="KI395851">
    <property type="protein sequence ID" value="ERM97771.1"/>
    <property type="molecule type" value="Genomic_DNA"/>
</dbReference>
<dbReference type="HOGENOM" id="CLU_755128_0_0_1"/>
<organism evidence="2 3">
    <name type="scientific">Amborella trichopoda</name>
    <dbReference type="NCBI Taxonomy" id="13333"/>
    <lineage>
        <taxon>Eukaryota</taxon>
        <taxon>Viridiplantae</taxon>
        <taxon>Streptophyta</taxon>
        <taxon>Embryophyta</taxon>
        <taxon>Tracheophyta</taxon>
        <taxon>Spermatophyta</taxon>
        <taxon>Magnoliopsida</taxon>
        <taxon>Amborellales</taxon>
        <taxon>Amborellaceae</taxon>
        <taxon>Amborella</taxon>
    </lineage>
</organism>
<evidence type="ECO:0008006" key="4">
    <source>
        <dbReference type="Google" id="ProtNLM"/>
    </source>
</evidence>
<protein>
    <recommendedName>
        <fullName evidence="4">Aspartic peptidase DDI1-type domain-containing protein</fullName>
    </recommendedName>
</protein>
<dbReference type="Proteomes" id="UP000017836">
    <property type="component" value="Unassembled WGS sequence"/>
</dbReference>
<dbReference type="Gramene" id="ERM97771">
    <property type="protein sequence ID" value="ERM97771"/>
    <property type="gene ID" value="AMTR_s00116p00086720"/>
</dbReference>
<feature type="compositionally biased region" description="Basic and acidic residues" evidence="1">
    <location>
        <begin position="96"/>
        <end position="107"/>
    </location>
</feature>